<keyword evidence="1" id="KW-0472">Membrane</keyword>
<gene>
    <name evidence="3" type="ORF">GCM10011360_00370</name>
</gene>
<name>A0A916ZV12_9RHOB</name>
<comment type="caution">
    <text evidence="3">The sequence shown here is derived from an EMBL/GenBank/DDBJ whole genome shotgun (WGS) entry which is preliminary data.</text>
</comment>
<keyword evidence="1" id="KW-0812">Transmembrane</keyword>
<proteinExistence type="predicted"/>
<evidence type="ECO:0000256" key="1">
    <source>
        <dbReference type="SAM" id="Phobius"/>
    </source>
</evidence>
<protein>
    <submittedName>
        <fullName evidence="3">Uncharacterized protein</fullName>
    </submittedName>
</protein>
<evidence type="ECO:0000256" key="2">
    <source>
        <dbReference type="SAM" id="SignalP"/>
    </source>
</evidence>
<keyword evidence="4" id="KW-1185">Reference proteome</keyword>
<keyword evidence="2" id="KW-0732">Signal</keyword>
<feature type="chain" id="PRO_5037617479" evidence="2">
    <location>
        <begin position="22"/>
        <end position="53"/>
    </location>
</feature>
<accession>A0A916ZV12</accession>
<feature type="signal peptide" evidence="2">
    <location>
        <begin position="1"/>
        <end position="21"/>
    </location>
</feature>
<feature type="transmembrane region" description="Helical" evidence="1">
    <location>
        <begin position="33"/>
        <end position="51"/>
    </location>
</feature>
<organism evidence="3 4">
    <name type="scientific">Primorskyibacter flagellatus</name>
    <dbReference type="NCBI Taxonomy" id="1387277"/>
    <lineage>
        <taxon>Bacteria</taxon>
        <taxon>Pseudomonadati</taxon>
        <taxon>Pseudomonadota</taxon>
        <taxon>Alphaproteobacteria</taxon>
        <taxon>Rhodobacterales</taxon>
        <taxon>Roseobacteraceae</taxon>
        <taxon>Primorskyibacter</taxon>
    </lineage>
</organism>
<dbReference type="EMBL" id="BMFJ01000001">
    <property type="protein sequence ID" value="GGE15495.1"/>
    <property type="molecule type" value="Genomic_DNA"/>
</dbReference>
<dbReference type="AlphaFoldDB" id="A0A916ZV12"/>
<dbReference type="RefSeq" id="WP_188475627.1">
    <property type="nucleotide sequence ID" value="NZ_BMFJ01000001.1"/>
</dbReference>
<sequence>MRPSVFAAVFFAPLATTPAAAHVAGPHVHTSDAGLVLGVIVIACAGLVWLMRA</sequence>
<dbReference type="Proteomes" id="UP000612855">
    <property type="component" value="Unassembled WGS sequence"/>
</dbReference>
<evidence type="ECO:0000313" key="4">
    <source>
        <dbReference type="Proteomes" id="UP000612855"/>
    </source>
</evidence>
<keyword evidence="1" id="KW-1133">Transmembrane helix</keyword>
<reference evidence="4" key="1">
    <citation type="journal article" date="2019" name="Int. J. Syst. Evol. Microbiol.">
        <title>The Global Catalogue of Microorganisms (GCM) 10K type strain sequencing project: providing services to taxonomists for standard genome sequencing and annotation.</title>
        <authorList>
            <consortium name="The Broad Institute Genomics Platform"/>
            <consortium name="The Broad Institute Genome Sequencing Center for Infectious Disease"/>
            <person name="Wu L."/>
            <person name="Ma J."/>
        </authorList>
    </citation>
    <scope>NUCLEOTIDE SEQUENCE [LARGE SCALE GENOMIC DNA]</scope>
    <source>
        <strain evidence="4">CGMCC 1.12664</strain>
    </source>
</reference>
<evidence type="ECO:0000313" key="3">
    <source>
        <dbReference type="EMBL" id="GGE15495.1"/>
    </source>
</evidence>